<dbReference type="AlphaFoldDB" id="F4L2W1"/>
<proteinExistence type="predicted"/>
<organism evidence="2 3">
    <name type="scientific">Haliscomenobacter hydrossis (strain ATCC 27775 / DSM 1100 / LMG 10767 / O)</name>
    <dbReference type="NCBI Taxonomy" id="760192"/>
    <lineage>
        <taxon>Bacteria</taxon>
        <taxon>Pseudomonadati</taxon>
        <taxon>Bacteroidota</taxon>
        <taxon>Saprospiria</taxon>
        <taxon>Saprospirales</taxon>
        <taxon>Haliscomenobacteraceae</taxon>
        <taxon>Haliscomenobacter</taxon>
    </lineage>
</organism>
<dbReference type="eggNOG" id="COG0500">
    <property type="taxonomic scope" value="Bacteria"/>
</dbReference>
<dbReference type="HOGENOM" id="CLU_082414_0_0_10"/>
<dbReference type="EMBL" id="CP002691">
    <property type="protein sequence ID" value="AEE49641.1"/>
    <property type="molecule type" value="Genomic_DNA"/>
</dbReference>
<accession>F4L2W1</accession>
<evidence type="ECO:0000259" key="1">
    <source>
        <dbReference type="Pfam" id="PF08242"/>
    </source>
</evidence>
<sequence length="209" mass="23556">MEAIGAKQSHWDQVYTTKALEQSSWYQPRPSISLGFMQQLSVAKDAAIIDVGGGDSLLVDHLLDLDYQNISVLDISPKALEKAQTRLGTRAKAVKWILADAAEFDPTEQYDFWHDRAAFHFLTTEPDIQHYVQTAAQAIKPGGFLVMGTFSEQGPKKCSGLEIKQYSEQSLTETFAAQFKKRECYTIDHLTPSKSVQNFIFCVFQRNRA</sequence>
<dbReference type="Gene3D" id="3.40.50.150">
    <property type="entry name" value="Vaccinia Virus protein VP39"/>
    <property type="match status" value="1"/>
</dbReference>
<dbReference type="KEGG" id="hhy:Halhy_1753"/>
<keyword evidence="2" id="KW-0489">Methyltransferase</keyword>
<feature type="domain" description="Methyltransferase type 12" evidence="1">
    <location>
        <begin position="49"/>
        <end position="145"/>
    </location>
</feature>
<dbReference type="CDD" id="cd02440">
    <property type="entry name" value="AdoMet_MTases"/>
    <property type="match status" value="1"/>
</dbReference>
<keyword evidence="3" id="KW-1185">Reference proteome</keyword>
<dbReference type="GO" id="GO:0008168">
    <property type="term" value="F:methyltransferase activity"/>
    <property type="evidence" value="ECO:0007669"/>
    <property type="project" value="UniProtKB-KW"/>
</dbReference>
<dbReference type="STRING" id="760192.Halhy_1753"/>
<dbReference type="PANTHER" id="PTHR12843:SF5">
    <property type="entry name" value="EEF1A LYSINE METHYLTRANSFERASE 2"/>
    <property type="match status" value="1"/>
</dbReference>
<dbReference type="GO" id="GO:0032259">
    <property type="term" value="P:methylation"/>
    <property type="evidence" value="ECO:0007669"/>
    <property type="project" value="UniProtKB-KW"/>
</dbReference>
<gene>
    <name evidence="2" type="ordered locus">Halhy_1753</name>
</gene>
<dbReference type="OrthoDB" id="9788660at2"/>
<keyword evidence="2" id="KW-0808">Transferase</keyword>
<dbReference type="InterPro" id="IPR029063">
    <property type="entry name" value="SAM-dependent_MTases_sf"/>
</dbReference>
<dbReference type="PANTHER" id="PTHR12843">
    <property type="entry name" value="PROTEIN-LYSINE N-METHYLTRANSFERASE METTL10"/>
    <property type="match status" value="1"/>
</dbReference>
<evidence type="ECO:0000313" key="2">
    <source>
        <dbReference type="EMBL" id="AEE49641.1"/>
    </source>
</evidence>
<evidence type="ECO:0000313" key="3">
    <source>
        <dbReference type="Proteomes" id="UP000008461"/>
    </source>
</evidence>
<reference evidence="2 3" key="1">
    <citation type="journal article" date="2011" name="Stand. Genomic Sci.">
        <title>Complete genome sequence of Haliscomenobacter hydrossis type strain (O).</title>
        <authorList>
            <consortium name="US DOE Joint Genome Institute (JGI-PGF)"/>
            <person name="Daligault H."/>
            <person name="Lapidus A."/>
            <person name="Zeytun A."/>
            <person name="Nolan M."/>
            <person name="Lucas S."/>
            <person name="Del Rio T.G."/>
            <person name="Tice H."/>
            <person name="Cheng J.F."/>
            <person name="Tapia R."/>
            <person name="Han C."/>
            <person name="Goodwin L."/>
            <person name="Pitluck S."/>
            <person name="Liolios K."/>
            <person name="Pagani I."/>
            <person name="Ivanova N."/>
            <person name="Huntemann M."/>
            <person name="Mavromatis K."/>
            <person name="Mikhailova N."/>
            <person name="Pati A."/>
            <person name="Chen A."/>
            <person name="Palaniappan K."/>
            <person name="Land M."/>
            <person name="Hauser L."/>
            <person name="Brambilla E.M."/>
            <person name="Rohde M."/>
            <person name="Verbarg S."/>
            <person name="Goker M."/>
            <person name="Bristow J."/>
            <person name="Eisen J.A."/>
            <person name="Markowitz V."/>
            <person name="Hugenholtz P."/>
            <person name="Kyrpides N.C."/>
            <person name="Klenk H.P."/>
            <person name="Woyke T."/>
        </authorList>
    </citation>
    <scope>NUCLEOTIDE SEQUENCE [LARGE SCALE GENOMIC DNA]</scope>
    <source>
        <strain evidence="3">ATCC 27775 / DSM 1100 / LMG 10767 / O</strain>
    </source>
</reference>
<dbReference type="RefSeq" id="WP_013764194.1">
    <property type="nucleotide sequence ID" value="NC_015510.1"/>
</dbReference>
<protein>
    <submittedName>
        <fullName evidence="2">Methyltransferase type 12</fullName>
    </submittedName>
</protein>
<dbReference type="SUPFAM" id="SSF53335">
    <property type="entry name" value="S-adenosyl-L-methionine-dependent methyltransferases"/>
    <property type="match status" value="1"/>
</dbReference>
<dbReference type="InterPro" id="IPR013217">
    <property type="entry name" value="Methyltransf_12"/>
</dbReference>
<reference key="2">
    <citation type="submission" date="2011-04" db="EMBL/GenBank/DDBJ databases">
        <title>Complete sequence of chromosome of Haliscomenobacter hydrossis DSM 1100.</title>
        <authorList>
            <consortium name="US DOE Joint Genome Institute (JGI-PGF)"/>
            <person name="Lucas S."/>
            <person name="Han J."/>
            <person name="Lapidus A."/>
            <person name="Bruce D."/>
            <person name="Goodwin L."/>
            <person name="Pitluck S."/>
            <person name="Peters L."/>
            <person name="Kyrpides N."/>
            <person name="Mavromatis K."/>
            <person name="Ivanova N."/>
            <person name="Ovchinnikova G."/>
            <person name="Pagani I."/>
            <person name="Daligault H."/>
            <person name="Detter J.C."/>
            <person name="Han C."/>
            <person name="Land M."/>
            <person name="Hauser L."/>
            <person name="Markowitz V."/>
            <person name="Cheng J.-F."/>
            <person name="Hugenholtz P."/>
            <person name="Woyke T."/>
            <person name="Wu D."/>
            <person name="Verbarg S."/>
            <person name="Frueling A."/>
            <person name="Brambilla E."/>
            <person name="Klenk H.-P."/>
            <person name="Eisen J.A."/>
        </authorList>
    </citation>
    <scope>NUCLEOTIDE SEQUENCE</scope>
    <source>
        <strain>DSM 1100</strain>
    </source>
</reference>
<dbReference type="Pfam" id="PF08242">
    <property type="entry name" value="Methyltransf_12"/>
    <property type="match status" value="1"/>
</dbReference>
<dbReference type="Proteomes" id="UP000008461">
    <property type="component" value="Chromosome"/>
</dbReference>
<name>F4L2W1_HALH1</name>